<evidence type="ECO:0000256" key="3">
    <source>
        <dbReference type="ARBA" id="ARBA00005822"/>
    </source>
</evidence>
<dbReference type="EMBL" id="OVEO01000016">
    <property type="protein sequence ID" value="SPR01071.1"/>
    <property type="molecule type" value="Genomic_DNA"/>
</dbReference>
<dbReference type="PANTHER" id="PTHR21351:SF0">
    <property type="entry name" value="BARDET-BIEDL SYNDROME 5 PROTEIN"/>
    <property type="match status" value="1"/>
</dbReference>
<comment type="similarity">
    <text evidence="3">Belongs to the BBS5 family.</text>
</comment>
<reference evidence="12 14" key="2">
    <citation type="submission" date="2018-03" db="EMBL/GenBank/DDBJ databases">
        <authorList>
            <person name="Fogelqvist J."/>
        </authorList>
    </citation>
    <scope>NUCLEOTIDE SEQUENCE [LARGE SCALE GENOMIC DNA]</scope>
</reference>
<feature type="domain" description="BBSome complex member BBS5 PH" evidence="10">
    <location>
        <begin position="159"/>
        <end position="213"/>
    </location>
</feature>
<dbReference type="InterPro" id="IPR006606">
    <property type="entry name" value="BBL5"/>
</dbReference>
<evidence type="ECO:0000313" key="11">
    <source>
        <dbReference type="EMBL" id="CEO97095.1"/>
    </source>
</evidence>
<dbReference type="GO" id="GO:0034451">
    <property type="term" value="C:centriolar satellite"/>
    <property type="evidence" value="ECO:0007669"/>
    <property type="project" value="UniProtKB-SubCell"/>
</dbReference>
<dbReference type="Proteomes" id="UP000290189">
    <property type="component" value="Unassembled WGS sequence"/>
</dbReference>
<gene>
    <name evidence="11" type="ORF">PBRA_005699</name>
    <name evidence="12" type="ORF">PLBR_LOCUS8286</name>
</gene>
<dbReference type="OrthoDB" id="10261999at2759"/>
<dbReference type="GO" id="GO:0034464">
    <property type="term" value="C:BBSome"/>
    <property type="evidence" value="ECO:0007669"/>
    <property type="project" value="InterPro"/>
</dbReference>
<name>A0A0G4IPH3_PLABS</name>
<evidence type="ECO:0000256" key="8">
    <source>
        <dbReference type="ARBA" id="ARBA00023212"/>
    </source>
</evidence>
<keyword evidence="8" id="KW-0206">Cytoskeleton</keyword>
<evidence type="ECO:0000256" key="7">
    <source>
        <dbReference type="ARBA" id="ARBA00023136"/>
    </source>
</evidence>
<dbReference type="InterPro" id="IPR014003">
    <property type="entry name" value="BBS5_PH"/>
</dbReference>
<evidence type="ECO:0000313" key="13">
    <source>
        <dbReference type="Proteomes" id="UP000039324"/>
    </source>
</evidence>
<accession>A0A0G4IPH3</accession>
<comment type="subcellular location">
    <subcellularLocation>
        <location evidence="1">Cell projection</location>
        <location evidence="1">Cilium membrane</location>
    </subcellularLocation>
    <subcellularLocation>
        <location evidence="2">Cytoplasm</location>
        <location evidence="2">Cytoskeleton</location>
        <location evidence="2">Microtubule organizing center</location>
        <location evidence="2">Centrosome</location>
        <location evidence="2">Centriolar satellite</location>
    </subcellularLocation>
</comment>
<evidence type="ECO:0000256" key="2">
    <source>
        <dbReference type="ARBA" id="ARBA00004607"/>
    </source>
</evidence>
<dbReference type="EMBL" id="CDSF01000078">
    <property type="protein sequence ID" value="CEO97095.1"/>
    <property type="molecule type" value="Genomic_DNA"/>
</dbReference>
<keyword evidence="9" id="KW-0966">Cell projection</keyword>
<dbReference type="GO" id="GO:0060271">
    <property type="term" value="P:cilium assembly"/>
    <property type="evidence" value="ECO:0007669"/>
    <property type="project" value="TreeGrafter"/>
</dbReference>
<keyword evidence="7" id="KW-0472">Membrane</keyword>
<evidence type="ECO:0000256" key="5">
    <source>
        <dbReference type="ARBA" id="ARBA00022490"/>
    </source>
</evidence>
<evidence type="ECO:0000313" key="14">
    <source>
        <dbReference type="Proteomes" id="UP000290189"/>
    </source>
</evidence>
<dbReference type="PIRSF" id="PIRSF010072">
    <property type="entry name" value="DUF1448"/>
    <property type="match status" value="1"/>
</dbReference>
<keyword evidence="5" id="KW-0963">Cytoplasm</keyword>
<evidence type="ECO:0000256" key="1">
    <source>
        <dbReference type="ARBA" id="ARBA00004309"/>
    </source>
</evidence>
<dbReference type="AlphaFoldDB" id="A0A0G4IPH3"/>
<feature type="domain" description="BBSome complex member BBS5 PH" evidence="10">
    <location>
        <begin position="29"/>
        <end position="83"/>
    </location>
</feature>
<dbReference type="PANTHER" id="PTHR21351">
    <property type="entry name" value="BARDET-BIEDL SYNDROME PROTEIN 5"/>
    <property type="match status" value="1"/>
</dbReference>
<dbReference type="Proteomes" id="UP000039324">
    <property type="component" value="Unassembled WGS sequence"/>
</dbReference>
<protein>
    <recommendedName>
        <fullName evidence="10">BBSome complex member BBS5 PH domain-containing protein</fullName>
    </recommendedName>
</protein>
<dbReference type="GO" id="GO:0060170">
    <property type="term" value="C:ciliary membrane"/>
    <property type="evidence" value="ECO:0007669"/>
    <property type="project" value="UniProtKB-SubCell"/>
</dbReference>
<keyword evidence="6" id="KW-0969">Cilium</keyword>
<dbReference type="STRING" id="37360.A0A0G4IPH3"/>
<geneLocation type="mitochondrion" evidence="12"/>
<evidence type="ECO:0000313" key="12">
    <source>
        <dbReference type="EMBL" id="SPR01071.1"/>
    </source>
</evidence>
<dbReference type="InterPro" id="IPR030804">
    <property type="entry name" value="BBS5/fem-3"/>
</dbReference>
<keyword evidence="13" id="KW-1185">Reference proteome</keyword>
<evidence type="ECO:0000256" key="4">
    <source>
        <dbReference type="ARBA" id="ARBA00022475"/>
    </source>
</evidence>
<reference evidence="11 13" key="1">
    <citation type="submission" date="2015-02" db="EMBL/GenBank/DDBJ databases">
        <authorList>
            <person name="Chooi Y.-H."/>
        </authorList>
    </citation>
    <scope>NUCLEOTIDE SEQUENCE [LARGE SCALE GENOMIC DNA]</scope>
    <source>
        <strain evidence="11">E3</strain>
    </source>
</reference>
<evidence type="ECO:0000256" key="6">
    <source>
        <dbReference type="ARBA" id="ARBA00023069"/>
    </source>
</evidence>
<keyword evidence="4" id="KW-1003">Cell membrane</keyword>
<organism evidence="11 13">
    <name type="scientific">Plasmodiophora brassicae</name>
    <name type="common">Clubroot disease agent</name>
    <dbReference type="NCBI Taxonomy" id="37360"/>
    <lineage>
        <taxon>Eukaryota</taxon>
        <taxon>Sar</taxon>
        <taxon>Rhizaria</taxon>
        <taxon>Endomyxa</taxon>
        <taxon>Phytomyxea</taxon>
        <taxon>Plasmodiophorida</taxon>
        <taxon>Plasmodiophoridae</taxon>
        <taxon>Plasmodiophora</taxon>
    </lineage>
</organism>
<dbReference type="SMART" id="SM00683">
    <property type="entry name" value="DM16"/>
    <property type="match status" value="2"/>
</dbReference>
<sequence>MDSTNSEIWQDRQIRFDVPFAQIMCRPGEVHVDSINSVEDTKGNNGEKGVLIVTNLRLLWIAQQNQKTNLSIGYHCIISINIRLAHSRLRGNTEALYVMTKFNGTRFEFIFTSLVRRSPRLFSTVQAVFRSYETTKLYRDLKLRGAIIRDKQLIILPDEHVYSQVTGVWNLSSEQGNLGIFVISNVRLVWFATMAENFNVSIPYIQILEVRIRDSKFGKALVLTTTNSSGGYVLGFRIDPPERLQEVFQEICSLHQVFSENPIFGVRHQLEEKALPLDQLIVKRQVDDVEIVSVSDGEDAFGAYYADAGKVVDREPVYDSYLGLAVEKPLEGVTTEQLWHITT</sequence>
<dbReference type="GO" id="GO:0036064">
    <property type="term" value="C:ciliary basal body"/>
    <property type="evidence" value="ECO:0007669"/>
    <property type="project" value="TreeGrafter"/>
</dbReference>
<evidence type="ECO:0000259" key="10">
    <source>
        <dbReference type="SMART" id="SM00683"/>
    </source>
</evidence>
<evidence type="ECO:0000256" key="9">
    <source>
        <dbReference type="ARBA" id="ARBA00023273"/>
    </source>
</evidence>
<proteinExistence type="inferred from homology"/>
<dbReference type="Pfam" id="PF07289">
    <property type="entry name" value="BBL5"/>
    <property type="match status" value="1"/>
</dbReference>
<keyword evidence="12" id="KW-0496">Mitochondrion</keyword>
<dbReference type="OMA" id="PNFGIQY"/>
<dbReference type="GO" id="GO:0032266">
    <property type="term" value="F:phosphatidylinositol-3-phosphate binding"/>
    <property type="evidence" value="ECO:0007669"/>
    <property type="project" value="TreeGrafter"/>
</dbReference>